<dbReference type="Pfam" id="PF02770">
    <property type="entry name" value="Acyl-CoA_dh_M"/>
    <property type="match status" value="1"/>
</dbReference>
<protein>
    <submittedName>
        <fullName evidence="14">Putative acyl-CoA dehydrogenase</fullName>
    </submittedName>
</protein>
<evidence type="ECO:0000256" key="6">
    <source>
        <dbReference type="ARBA" id="ARBA00022832"/>
    </source>
</evidence>
<dbReference type="GO" id="GO:0055088">
    <property type="term" value="P:lipid homeostasis"/>
    <property type="evidence" value="ECO:0007669"/>
    <property type="project" value="TreeGrafter"/>
</dbReference>
<dbReference type="Gene3D" id="2.40.110.10">
    <property type="entry name" value="Butyryl-CoA Dehydrogenase, subunit A, domain 2"/>
    <property type="match status" value="1"/>
</dbReference>
<dbReference type="Gene3D" id="1.20.140.10">
    <property type="entry name" value="Butyryl-CoA Dehydrogenase, subunit A, domain 3"/>
    <property type="match status" value="2"/>
</dbReference>
<keyword evidence="5" id="KW-0274">FAD</keyword>
<dbReference type="GO" id="GO:0071949">
    <property type="term" value="F:FAD binding"/>
    <property type="evidence" value="ECO:0007669"/>
    <property type="project" value="InterPro"/>
</dbReference>
<keyword evidence="9" id="KW-0576">Peroxisome</keyword>
<gene>
    <name evidence="14" type="ORF">PROFUN_12943</name>
</gene>
<evidence type="ECO:0000313" key="14">
    <source>
        <dbReference type="EMBL" id="PRP79342.1"/>
    </source>
</evidence>
<dbReference type="InterPro" id="IPR012258">
    <property type="entry name" value="Acyl-CoA_oxidase"/>
</dbReference>
<name>A0A2P6N5V9_9EUKA</name>
<evidence type="ECO:0000256" key="7">
    <source>
        <dbReference type="ARBA" id="ARBA00023002"/>
    </source>
</evidence>
<evidence type="ECO:0000259" key="13">
    <source>
        <dbReference type="Pfam" id="PF22924"/>
    </source>
</evidence>
<comment type="similarity">
    <text evidence="3">Belongs to the acyl-CoA oxidase family.</text>
</comment>
<keyword evidence="8" id="KW-0443">Lipid metabolism</keyword>
<keyword evidence="6" id="KW-0276">Fatty acid metabolism</keyword>
<dbReference type="InterPro" id="IPR046373">
    <property type="entry name" value="Acyl-CoA_Oxase/DH_mid-dom_sf"/>
</dbReference>
<organism evidence="14 15">
    <name type="scientific">Planoprotostelium fungivorum</name>
    <dbReference type="NCBI Taxonomy" id="1890364"/>
    <lineage>
        <taxon>Eukaryota</taxon>
        <taxon>Amoebozoa</taxon>
        <taxon>Evosea</taxon>
        <taxon>Variosea</taxon>
        <taxon>Cavosteliida</taxon>
        <taxon>Cavosteliaceae</taxon>
        <taxon>Planoprotostelium</taxon>
    </lineage>
</organism>
<feature type="domain" description="Acyl-CoA oxidase/dehydrogenase middle" evidence="12">
    <location>
        <begin position="1101"/>
        <end position="1208"/>
    </location>
</feature>
<dbReference type="InParanoid" id="A0A2P6N5V9"/>
<evidence type="ECO:0000256" key="9">
    <source>
        <dbReference type="ARBA" id="ARBA00023140"/>
    </source>
</evidence>
<dbReference type="FunFam" id="1.20.140.10:FF:000010">
    <property type="entry name" value="Acyl-coenzyme A oxidase"/>
    <property type="match status" value="1"/>
</dbReference>
<dbReference type="InterPro" id="IPR002655">
    <property type="entry name" value="Acyl-CoA_oxidase_C"/>
</dbReference>
<dbReference type="GO" id="GO:0005504">
    <property type="term" value="F:fatty acid binding"/>
    <property type="evidence" value="ECO:0007669"/>
    <property type="project" value="TreeGrafter"/>
</dbReference>
<dbReference type="Pfam" id="PF01756">
    <property type="entry name" value="ACOX"/>
    <property type="match status" value="1"/>
</dbReference>
<comment type="cofactor">
    <cofactor evidence="1">
        <name>FAD</name>
        <dbReference type="ChEBI" id="CHEBI:57692"/>
    </cofactor>
</comment>
<evidence type="ECO:0000259" key="12">
    <source>
        <dbReference type="Pfam" id="PF02770"/>
    </source>
</evidence>
<keyword evidence="4" id="KW-0285">Flavoprotein</keyword>
<dbReference type="SUPFAM" id="SSF47203">
    <property type="entry name" value="Acyl-CoA dehydrogenase C-terminal domain-like"/>
    <property type="match status" value="2"/>
</dbReference>
<dbReference type="PANTHER" id="PTHR10909">
    <property type="entry name" value="ELECTRON TRANSPORT OXIDOREDUCTASE"/>
    <property type="match status" value="1"/>
</dbReference>
<evidence type="ECO:0000256" key="1">
    <source>
        <dbReference type="ARBA" id="ARBA00001974"/>
    </source>
</evidence>
<evidence type="ECO:0000256" key="8">
    <source>
        <dbReference type="ARBA" id="ARBA00023098"/>
    </source>
</evidence>
<dbReference type="FunFam" id="1.20.140.10:FF:000007">
    <property type="entry name" value="Acyl-coenzyme A oxidase"/>
    <property type="match status" value="1"/>
</dbReference>
<evidence type="ECO:0000256" key="3">
    <source>
        <dbReference type="ARBA" id="ARBA00006288"/>
    </source>
</evidence>
<dbReference type="InterPro" id="IPR006091">
    <property type="entry name" value="Acyl-CoA_Oxase/DH_mid-dom"/>
</dbReference>
<feature type="compositionally biased region" description="Low complexity" evidence="10">
    <location>
        <begin position="832"/>
        <end position="853"/>
    </location>
</feature>
<feature type="region of interest" description="Disordered" evidence="10">
    <location>
        <begin position="809"/>
        <end position="854"/>
    </location>
</feature>
<dbReference type="PANTHER" id="PTHR10909:SF352">
    <property type="entry name" value="ACYL-COENZYME A OXIDASE-LIKE PROTEIN"/>
    <property type="match status" value="1"/>
</dbReference>
<evidence type="ECO:0000256" key="4">
    <source>
        <dbReference type="ARBA" id="ARBA00022630"/>
    </source>
</evidence>
<dbReference type="InterPro" id="IPR009100">
    <property type="entry name" value="AcylCoA_DH/oxidase_NM_dom_sf"/>
</dbReference>
<dbReference type="GO" id="GO:0005777">
    <property type="term" value="C:peroxisome"/>
    <property type="evidence" value="ECO:0007669"/>
    <property type="project" value="UniProtKB-SubCell"/>
</dbReference>
<dbReference type="InterPro" id="IPR055060">
    <property type="entry name" value="ACOX_C_alpha1"/>
</dbReference>
<dbReference type="Pfam" id="PF22924">
    <property type="entry name" value="ACOX_C_alpha1"/>
    <property type="match status" value="1"/>
</dbReference>
<comment type="caution">
    <text evidence="14">The sequence shown here is derived from an EMBL/GenBank/DDBJ whole genome shotgun (WGS) entry which is preliminary data.</text>
</comment>
<dbReference type="SUPFAM" id="SSF56645">
    <property type="entry name" value="Acyl-CoA dehydrogenase NM domain-like"/>
    <property type="match status" value="1"/>
</dbReference>
<dbReference type="GO" id="GO:0003997">
    <property type="term" value="F:acyl-CoA oxidase activity"/>
    <property type="evidence" value="ECO:0007669"/>
    <property type="project" value="InterPro"/>
</dbReference>
<evidence type="ECO:0000256" key="10">
    <source>
        <dbReference type="SAM" id="MobiDB-lite"/>
    </source>
</evidence>
<evidence type="ECO:0000256" key="5">
    <source>
        <dbReference type="ARBA" id="ARBA00022827"/>
    </source>
</evidence>
<dbReference type="Proteomes" id="UP000241769">
    <property type="component" value="Unassembled WGS sequence"/>
</dbReference>
<dbReference type="STRING" id="1890364.A0A2P6N5V9"/>
<keyword evidence="15" id="KW-1185">Reference proteome</keyword>
<dbReference type="EMBL" id="MDYQ01000187">
    <property type="protein sequence ID" value="PRP79342.1"/>
    <property type="molecule type" value="Genomic_DNA"/>
</dbReference>
<evidence type="ECO:0000259" key="11">
    <source>
        <dbReference type="Pfam" id="PF01756"/>
    </source>
</evidence>
<dbReference type="GO" id="GO:0033540">
    <property type="term" value="P:fatty acid beta-oxidation using acyl-CoA oxidase"/>
    <property type="evidence" value="ECO:0007669"/>
    <property type="project" value="TreeGrafter"/>
</dbReference>
<reference evidence="14 15" key="1">
    <citation type="journal article" date="2018" name="Genome Biol. Evol.">
        <title>Multiple Roots of Fruiting Body Formation in Amoebozoa.</title>
        <authorList>
            <person name="Hillmann F."/>
            <person name="Forbes G."/>
            <person name="Novohradska S."/>
            <person name="Ferling I."/>
            <person name="Riege K."/>
            <person name="Groth M."/>
            <person name="Westermann M."/>
            <person name="Marz M."/>
            <person name="Spaller T."/>
            <person name="Winckler T."/>
            <person name="Schaap P."/>
            <person name="Glockner G."/>
        </authorList>
    </citation>
    <scope>NUCLEOTIDE SEQUENCE [LARGE SCALE GENOMIC DNA]</scope>
    <source>
        <strain evidence="14 15">Jena</strain>
    </source>
</reference>
<feature type="region of interest" description="Disordered" evidence="10">
    <location>
        <begin position="1"/>
        <end position="22"/>
    </location>
</feature>
<dbReference type="OrthoDB" id="538336at2759"/>
<proteinExistence type="inferred from homology"/>
<feature type="domain" description="Acyl-CoA oxidase C-terminal" evidence="11">
    <location>
        <begin position="1437"/>
        <end position="1569"/>
    </location>
</feature>
<keyword evidence="7" id="KW-0560">Oxidoreductase</keyword>
<comment type="subcellular location">
    <subcellularLocation>
        <location evidence="2">Peroxisome</location>
    </subcellularLocation>
</comment>
<evidence type="ECO:0000313" key="15">
    <source>
        <dbReference type="Proteomes" id="UP000241769"/>
    </source>
</evidence>
<feature type="domain" description="Acyl-CoA oxidase C-alpha1" evidence="13">
    <location>
        <begin position="1246"/>
        <end position="1399"/>
    </location>
</feature>
<feature type="compositionally biased region" description="Basic and acidic residues" evidence="10">
    <location>
        <begin position="7"/>
        <end position="22"/>
    </location>
</feature>
<accession>A0A2P6N5V9</accession>
<evidence type="ECO:0000256" key="2">
    <source>
        <dbReference type="ARBA" id="ARBA00004275"/>
    </source>
</evidence>
<feature type="compositionally biased region" description="Basic and acidic residues" evidence="10">
    <location>
        <begin position="822"/>
        <end position="831"/>
    </location>
</feature>
<dbReference type="InterPro" id="IPR036250">
    <property type="entry name" value="AcylCo_DH-like_C"/>
</dbReference>
<sequence>MAPVLRADPHRQELADTSREGYKPQLPLKLSASTILMREYLPPYDSTSPEGETSNKDLQYIPCWRTVITVTDARNSPVPAQIVHITPSNEAHYYAFALWHHLEAKTSVHMFTDVHGRITLTTPAIDLVAPDLTIEVDGISQLHEPSGPIVGFFAGEHNLRGWGHLAHDHFTEAKMRSADGLMGSASKDDATHVMEQFRAISLMARQVKSLDDEKTRYLCCAKDGEGKTLFAEHEAPGEVRRWMRDVSPGMLASERMSGESEILLSPGRLVHEVVEAAKEVAHVVVDKVTKVITVTVVETAHTVGRAVTKAVKLVVDGLRAAAAAIQAVFNFLGTKLEILWDWLCAVFDPHHIWETKCTVEKVQEDQIFVPHPYQILYRHTDRIYQGTEEVKQKWDEKVVHLQRRMDAALEHYTTSQRAVPTVGTMGTDADVIKRHHDGPMVQWLHEHVVDAGGFSKEDVRGNSEELPHSMNHSVVVETIHKAFSQLMSTDMRGWLVHHVLEAVQKVLDFVLVQMRLLVDRLFDSVEEKVKGFRGALEKNVWEKLQGTLLHKILSAMLPHDVSELTVGGLCCLLIAFPLSVIWKTLRGKNSLPFSEDSKTDGDTEQRVAGHIISILSLGPLITSDVMAAAGKKSPDWVDTFGATVSFTSAELTMPRWTDGGALSIITLLQGAAKCCERSGVMVMGLYEFSWDILYTIIGLLKMAAHISSMVTGDDVASPSRIFHSLGDLTSGTSFMHCLSHGRPEVVAAKCVVDVFFVLAGTCGGVAMEERERKKEKGKFLGTEVCAVQEAINNLANRDTSSMVTVKPQKIVRARRHAPSTAPEEKKREELKLPPLRSHTTESVTTSKTTKQQSCPNLPLKLPPIGWCAADAIGLGVARINRITVFNFYPTVSPSTHQAALMGGQAVLCNTDSGDFVKWEKIQFEISVHITHAGRWSTITALHRSVRSLNSLFYRYVAKPCKLSGHLCPTPVSSSLGHELTPSLTVDVQELVAFLEEEHHTVGKLLQDEAFIISSGLSRDEHRSNRWAQRIASFKMISVSDIKEKPSRLMAFFETISFFDHSTVTRLMTQYSLFGSSILNLGTETHLKLLPQIDSMEKLGVFCLSELGHESDLTRMQTQATYDANTQSFVIHTPSPAAQKNWCPNAEQGSTAVVFARLIIDEDDKGIHSFIVDLVDNSGKTAQGVTVVDLGARKGLQGVDYGSISFDHVRVPRENLLNKYSNVDEAGDYWCRFPTQRRHFAALLSGLYIGRIVATTMCISGLKVAITVAIRFAHIKKQYGPSQDNENHLITYVSHQRRLMPVLATAFAFDLFNKHLVGWLDKAENNPSDSPEFRGTCAGFKALASTYAVQQIQTCRECCGSEGFRESWRISTLQNDVDNWVTFEGDNMVVLQQQVARFLLAEYQNQKGRGRFSGILDHINKRNNKNLHGNVMNNMWLKAAFEIREVELLRELSKRLQVYKNEGVDFFDAWNQNLPLVLHLATAFIERCVFCNLYQVLQTSPASMQDTLGQLCNLYGIQAVNQDLGWFVGNGTVSLENARYFDEQITLLCANIAEVSLLLSDAFRIPNVCLPKELTDDSSSYPSVKEL</sequence>